<feature type="domain" description="Beta-hexosaminidase eukaryotic type N-terminal" evidence="10">
    <location>
        <begin position="114"/>
        <end position="243"/>
    </location>
</feature>
<dbReference type="GO" id="GO:0005886">
    <property type="term" value="C:plasma membrane"/>
    <property type="evidence" value="ECO:0007669"/>
    <property type="project" value="TreeGrafter"/>
</dbReference>
<dbReference type="EMBL" id="HBUF01204506">
    <property type="protein sequence ID" value="CAG6663114.1"/>
    <property type="molecule type" value="Transcribed_RNA"/>
</dbReference>
<evidence type="ECO:0000256" key="7">
    <source>
        <dbReference type="PIRNR" id="PIRNR001093"/>
    </source>
</evidence>
<evidence type="ECO:0000256" key="4">
    <source>
        <dbReference type="ARBA" id="ARBA00022801"/>
    </source>
</evidence>
<dbReference type="InterPro" id="IPR025705">
    <property type="entry name" value="Beta_hexosaminidase_sua/sub"/>
</dbReference>
<name>A0A8D8WK21_9HEMI</name>
<dbReference type="GO" id="GO:0016231">
    <property type="term" value="F:beta-N-acetylglucosaminidase activity"/>
    <property type="evidence" value="ECO:0007669"/>
    <property type="project" value="TreeGrafter"/>
</dbReference>
<dbReference type="InterPro" id="IPR015883">
    <property type="entry name" value="Glyco_hydro_20_cat"/>
</dbReference>
<organism evidence="11">
    <name type="scientific">Cacopsylla melanoneura</name>
    <dbReference type="NCBI Taxonomy" id="428564"/>
    <lineage>
        <taxon>Eukaryota</taxon>
        <taxon>Metazoa</taxon>
        <taxon>Ecdysozoa</taxon>
        <taxon>Arthropoda</taxon>
        <taxon>Hexapoda</taxon>
        <taxon>Insecta</taxon>
        <taxon>Pterygota</taxon>
        <taxon>Neoptera</taxon>
        <taxon>Paraneoptera</taxon>
        <taxon>Hemiptera</taxon>
        <taxon>Sternorrhyncha</taxon>
        <taxon>Psylloidea</taxon>
        <taxon>Psyllidae</taxon>
        <taxon>Psyllinae</taxon>
        <taxon>Cacopsylla</taxon>
    </lineage>
</organism>
<keyword evidence="5" id="KW-0325">Glycoprotein</keyword>
<keyword evidence="3" id="KW-0732">Signal</keyword>
<reference evidence="11" key="1">
    <citation type="submission" date="2021-05" db="EMBL/GenBank/DDBJ databases">
        <authorList>
            <person name="Alioto T."/>
            <person name="Alioto T."/>
            <person name="Gomez Garrido J."/>
        </authorList>
    </citation>
    <scope>NUCLEOTIDE SEQUENCE</scope>
</reference>
<protein>
    <recommendedName>
        <fullName evidence="7">Beta-hexosaminidase</fullName>
        <ecNumber evidence="7">3.2.1.52</ecNumber>
    </recommendedName>
</protein>
<dbReference type="PANTHER" id="PTHR22600">
    <property type="entry name" value="BETA-HEXOSAMINIDASE"/>
    <property type="match status" value="1"/>
</dbReference>
<dbReference type="CDD" id="cd06562">
    <property type="entry name" value="GH20_HexA_HexB-like"/>
    <property type="match status" value="1"/>
</dbReference>
<keyword evidence="6 7" id="KW-0326">Glycosidase</keyword>
<dbReference type="SUPFAM" id="SSF55545">
    <property type="entry name" value="beta-N-acetylhexosaminidase-like domain"/>
    <property type="match status" value="1"/>
</dbReference>
<keyword evidence="4 7" id="KW-0378">Hydrolase</keyword>
<dbReference type="FunFam" id="3.20.20.80:FF:000063">
    <property type="entry name" value="Beta-hexosaminidase"/>
    <property type="match status" value="1"/>
</dbReference>
<feature type="domain" description="Glycoside hydrolase family 20 catalytic" evidence="9">
    <location>
        <begin position="267"/>
        <end position="623"/>
    </location>
</feature>
<feature type="active site" description="Proton donor" evidence="8">
    <location>
        <position position="433"/>
    </location>
</feature>
<dbReference type="PIRSF" id="PIRSF001093">
    <property type="entry name" value="B-hxosamndse_ab_euk"/>
    <property type="match status" value="1"/>
</dbReference>
<dbReference type="InterPro" id="IPR029018">
    <property type="entry name" value="Hex-like_dom2"/>
</dbReference>
<dbReference type="GO" id="GO:0030203">
    <property type="term" value="P:glycosaminoglycan metabolic process"/>
    <property type="evidence" value="ECO:0007669"/>
    <property type="project" value="TreeGrafter"/>
</dbReference>
<evidence type="ECO:0000256" key="3">
    <source>
        <dbReference type="ARBA" id="ARBA00022729"/>
    </source>
</evidence>
<evidence type="ECO:0000313" key="11">
    <source>
        <dbReference type="EMBL" id="CAG6663103.1"/>
    </source>
</evidence>
<evidence type="ECO:0000259" key="9">
    <source>
        <dbReference type="Pfam" id="PF00728"/>
    </source>
</evidence>
<evidence type="ECO:0000256" key="1">
    <source>
        <dbReference type="ARBA" id="ARBA00001231"/>
    </source>
</evidence>
<dbReference type="GO" id="GO:0005975">
    <property type="term" value="P:carbohydrate metabolic process"/>
    <property type="evidence" value="ECO:0007669"/>
    <property type="project" value="InterPro"/>
</dbReference>
<evidence type="ECO:0000259" key="10">
    <source>
        <dbReference type="Pfam" id="PF14845"/>
    </source>
</evidence>
<dbReference type="Gene3D" id="3.30.379.10">
    <property type="entry name" value="Chitobiase/beta-hexosaminidase domain 2-like"/>
    <property type="match status" value="1"/>
</dbReference>
<dbReference type="EMBL" id="HBUF01204507">
    <property type="protein sequence ID" value="CAG6663120.1"/>
    <property type="molecule type" value="Transcribed_RNA"/>
</dbReference>
<accession>A0A8D8WK21</accession>
<comment type="catalytic activity">
    <reaction evidence="1 7">
        <text>Hydrolysis of terminal non-reducing N-acetyl-D-hexosamine residues in N-acetyl-beta-D-hexosaminides.</text>
        <dbReference type="EC" id="3.2.1.52"/>
    </reaction>
</comment>
<dbReference type="InterPro" id="IPR017853">
    <property type="entry name" value="GH"/>
</dbReference>
<dbReference type="Pfam" id="PF00728">
    <property type="entry name" value="Glyco_hydro_20"/>
    <property type="match status" value="1"/>
</dbReference>
<dbReference type="InterPro" id="IPR029019">
    <property type="entry name" value="HEX_eukaryotic_N"/>
</dbReference>
<dbReference type="PANTHER" id="PTHR22600:SF26">
    <property type="entry name" value="BETA-N-ACETYLHEXOSAMINIDASE"/>
    <property type="match status" value="1"/>
</dbReference>
<evidence type="ECO:0000256" key="8">
    <source>
        <dbReference type="PIRSR" id="PIRSR001093-1"/>
    </source>
</evidence>
<dbReference type="AlphaFoldDB" id="A0A8D8WK21"/>
<dbReference type="EC" id="3.2.1.52" evidence="7"/>
<dbReference type="SUPFAM" id="SSF51445">
    <property type="entry name" value="(Trans)glycosidases"/>
    <property type="match status" value="1"/>
</dbReference>
<dbReference type="Pfam" id="PF14845">
    <property type="entry name" value="Glycohydro_20b2"/>
    <property type="match status" value="1"/>
</dbReference>
<evidence type="ECO:0000256" key="2">
    <source>
        <dbReference type="ARBA" id="ARBA00006285"/>
    </source>
</evidence>
<proteinExistence type="inferred from homology"/>
<dbReference type="EMBL" id="HBUF01204504">
    <property type="protein sequence ID" value="CAG6663103.1"/>
    <property type="molecule type" value="Transcribed_RNA"/>
</dbReference>
<dbReference type="PRINTS" id="PR00738">
    <property type="entry name" value="GLHYDRLASE20"/>
</dbReference>
<comment type="similarity">
    <text evidence="2 7">Belongs to the glycosyl hydrolase 20 family.</text>
</comment>
<evidence type="ECO:0000256" key="6">
    <source>
        <dbReference type="ARBA" id="ARBA00023295"/>
    </source>
</evidence>
<evidence type="ECO:0000256" key="5">
    <source>
        <dbReference type="ARBA" id="ARBA00023180"/>
    </source>
</evidence>
<dbReference type="Gene3D" id="3.20.20.80">
    <property type="entry name" value="Glycosidases"/>
    <property type="match status" value="1"/>
</dbReference>
<sequence length="668" mass="76535">MRKRIKRYFLCSIRSCWSLKFTMTNIIIVGALLLIGLCLVLSVDLSSTTPLEDIVAETSTSMPEERSEAFKPYWTWQCKYNRCVKEKISHTSLYEQSPQSLGVCKLKCGEYRTLWPRPTGELIIGDELVPVNPTGVEIMSSPGTTRNLEGLDDEFDMVAEMTKRFQAKMSKMFSKKLVEQKRDAVTRTLYINLNIGVESLSSDLNGDEAYQIRTLDSTDHINATITANTFFGAHHGVETLSQLIVYDPYTSAIVMPERVELSDKPVYPYRGILLDTGRNFIPLEHIKRTLDAMAVNKLNYFHWHITDSQSFPFESRKYPTLTQSGAYSSEKIYSRDDIRDIVHYGLVRGVHVIPELDAPAHVGEGWNSLENHKEELVVCFKKEPWTKFCVEPPCGQLNPVSDKVYEVLGNLYEEMTDLFRTDLSGLFHMGGDEVNMNCWNHTKPITDWMTAKDIPRTIDGFHEVWDYFQKKALHKLSNTKNRPKKAIIWTSSLTEGNRLVKYLDRNKYIIQIWTAGNDPQVTNLLQNKFPVIFSNYEALYFDCGFGAWVGEGNNWCSPYIGWQKVYDNDPIKLLDPILQNDPAIKPLIMGQEATLWTEQADGVTLDGRLWPRAAAMGERLWSNPATGWRDAEYRFLHQRERLVELGLAAESIEPEWCYQNDGLCGTRS</sequence>